<keyword evidence="1" id="KW-0732">Signal</keyword>
<name>A0A2W5C0R3_9SPHN</name>
<feature type="signal peptide" evidence="1">
    <location>
        <begin position="1"/>
        <end position="27"/>
    </location>
</feature>
<dbReference type="AlphaFoldDB" id="A0A2W5C0R3"/>
<dbReference type="Proteomes" id="UP000249066">
    <property type="component" value="Unassembled WGS sequence"/>
</dbReference>
<feature type="chain" id="PRO_5016029500" description="Tetratricopeptide repeat protein" evidence="1">
    <location>
        <begin position="28"/>
        <end position="418"/>
    </location>
</feature>
<dbReference type="SUPFAM" id="SSF48452">
    <property type="entry name" value="TPR-like"/>
    <property type="match status" value="1"/>
</dbReference>
<dbReference type="Gene3D" id="1.25.40.10">
    <property type="entry name" value="Tetratricopeptide repeat domain"/>
    <property type="match status" value="1"/>
</dbReference>
<evidence type="ECO:0008006" key="4">
    <source>
        <dbReference type="Google" id="ProtNLM"/>
    </source>
</evidence>
<proteinExistence type="predicted"/>
<accession>A0A2W5C0R3</accession>
<protein>
    <recommendedName>
        <fullName evidence="4">Tetratricopeptide repeat protein</fullName>
    </recommendedName>
</protein>
<evidence type="ECO:0000313" key="3">
    <source>
        <dbReference type="Proteomes" id="UP000249066"/>
    </source>
</evidence>
<dbReference type="EMBL" id="QFNN01000078">
    <property type="protein sequence ID" value="PZO88905.1"/>
    <property type="molecule type" value="Genomic_DNA"/>
</dbReference>
<dbReference type="InterPro" id="IPR011990">
    <property type="entry name" value="TPR-like_helical_dom_sf"/>
</dbReference>
<evidence type="ECO:0000313" key="2">
    <source>
        <dbReference type="EMBL" id="PZO88905.1"/>
    </source>
</evidence>
<gene>
    <name evidence="2" type="ORF">DI623_11770</name>
</gene>
<comment type="caution">
    <text evidence="2">The sequence shown here is derived from an EMBL/GenBank/DDBJ whole genome shotgun (WGS) entry which is preliminary data.</text>
</comment>
<organism evidence="2 3">
    <name type="scientific">Sphingomonas sanxanigenens</name>
    <dbReference type="NCBI Taxonomy" id="397260"/>
    <lineage>
        <taxon>Bacteria</taxon>
        <taxon>Pseudomonadati</taxon>
        <taxon>Pseudomonadota</taxon>
        <taxon>Alphaproteobacteria</taxon>
        <taxon>Sphingomonadales</taxon>
        <taxon>Sphingomonadaceae</taxon>
        <taxon>Sphingomonas</taxon>
    </lineage>
</organism>
<evidence type="ECO:0000256" key="1">
    <source>
        <dbReference type="SAM" id="SignalP"/>
    </source>
</evidence>
<reference evidence="2 3" key="1">
    <citation type="submission" date="2017-08" db="EMBL/GenBank/DDBJ databases">
        <title>Infants hospitalized years apart are colonized by the same room-sourced microbial strains.</title>
        <authorList>
            <person name="Brooks B."/>
            <person name="Olm M.R."/>
            <person name="Firek B.A."/>
            <person name="Baker R."/>
            <person name="Thomas B.C."/>
            <person name="Morowitz M.J."/>
            <person name="Banfield J.F."/>
        </authorList>
    </citation>
    <scope>NUCLEOTIDE SEQUENCE [LARGE SCALE GENOMIC DNA]</scope>
    <source>
        <strain evidence="2">S2_018_000_R2_101</strain>
    </source>
</reference>
<sequence length="418" mass="44113">MKKISTFALAFATTALLAGPIAAPAFAAKKDKAAAAASDFKPELSKEFRVPMGAAQQAMTAKDTATALAKLSEAEALAKLPDEKFYVGQMELQISQANGDKALQMKGINDVLNSGSTAAVQDRPRYLFYAGSGAYDAKDYQAAIKQLSESESLGYTNPNLLPLLAESNFKLNQVPAGLAVLERAIKAQQAGGQKAPEDWYKRGASVAYQAKLMPEVAKWTRLQVAAYPTAENWRSALVIYRDTGALDNQATLDLYRLMRASKAITSERDYFEYANLANDRGLPGEAVSVIDEGAAAGKLNKTAPGIADIYKIAAPKVAADKASLPASEKAAASAKDGKSAMSTGDALLGYGEYARAAEMYKLALSKGNVDANVVNTRLGIALALGGQKDAAKAALGAVTGARTDLAQFWVQWLAQPAA</sequence>